<accession>A0A1E5UMT9</accession>
<dbReference type="OrthoDB" id="696789at2759"/>
<reference evidence="2 3" key="1">
    <citation type="submission" date="2016-09" db="EMBL/GenBank/DDBJ databases">
        <title>The draft genome of Dichanthelium oligosanthes: A C3 panicoid grass species.</title>
        <authorList>
            <person name="Studer A.J."/>
            <person name="Schnable J.C."/>
            <person name="Brutnell T.P."/>
        </authorList>
    </citation>
    <scope>NUCLEOTIDE SEQUENCE [LARGE SCALE GENOMIC DNA]</scope>
    <source>
        <strain evidence="3">cv. Kellogg 1175</strain>
        <tissue evidence="2">Leaf</tissue>
    </source>
</reference>
<evidence type="ECO:0000256" key="1">
    <source>
        <dbReference type="SAM" id="MobiDB-lite"/>
    </source>
</evidence>
<dbReference type="Proteomes" id="UP000095767">
    <property type="component" value="Unassembled WGS sequence"/>
</dbReference>
<organism evidence="2 3">
    <name type="scientific">Dichanthelium oligosanthes</name>
    <dbReference type="NCBI Taxonomy" id="888268"/>
    <lineage>
        <taxon>Eukaryota</taxon>
        <taxon>Viridiplantae</taxon>
        <taxon>Streptophyta</taxon>
        <taxon>Embryophyta</taxon>
        <taxon>Tracheophyta</taxon>
        <taxon>Spermatophyta</taxon>
        <taxon>Magnoliopsida</taxon>
        <taxon>Liliopsida</taxon>
        <taxon>Poales</taxon>
        <taxon>Poaceae</taxon>
        <taxon>PACMAD clade</taxon>
        <taxon>Panicoideae</taxon>
        <taxon>Panicodae</taxon>
        <taxon>Paniceae</taxon>
        <taxon>Dichantheliinae</taxon>
        <taxon>Dichanthelium</taxon>
    </lineage>
</organism>
<sequence>MAREPVRRVVGAVASSAPHTRKRSRDGFDGKIIRDREGSAAGEVSVVPASSGQQRLQERMRVELDAVRALHRKAVLLCRGGPGRSGTDPAAKGDARCSAVGPKQEARLQAAAKRKKTSPSKPTSNDDARFSAAGPRSETSLSKPAPEAAKQSTEPVKQQHRSVQRAMLPPTKLSVAKPVDKAREILKRRRLEEIAQAREKCRQEVLEVERTALPDETVYPRDLQELGIAYQYAVTRTRRQAGLNGGE</sequence>
<keyword evidence="3" id="KW-1185">Reference proteome</keyword>
<dbReference type="EMBL" id="LWDX02070875">
    <property type="protein sequence ID" value="OEL14176.1"/>
    <property type="molecule type" value="Genomic_DNA"/>
</dbReference>
<name>A0A1E5UMT9_9POAL</name>
<protein>
    <submittedName>
        <fullName evidence="2">Uncharacterized protein</fullName>
    </submittedName>
</protein>
<gene>
    <name evidence="2" type="ORF">BAE44_0024807</name>
</gene>
<comment type="caution">
    <text evidence="2">The sequence shown here is derived from an EMBL/GenBank/DDBJ whole genome shotgun (WGS) entry which is preliminary data.</text>
</comment>
<dbReference type="AlphaFoldDB" id="A0A1E5UMT9"/>
<feature type="compositionally biased region" description="Low complexity" evidence="1">
    <location>
        <begin position="8"/>
        <end position="17"/>
    </location>
</feature>
<feature type="compositionally biased region" description="Basic and acidic residues" evidence="1">
    <location>
        <begin position="25"/>
        <end position="38"/>
    </location>
</feature>
<evidence type="ECO:0000313" key="2">
    <source>
        <dbReference type="EMBL" id="OEL14176.1"/>
    </source>
</evidence>
<evidence type="ECO:0000313" key="3">
    <source>
        <dbReference type="Proteomes" id="UP000095767"/>
    </source>
</evidence>
<feature type="region of interest" description="Disordered" evidence="1">
    <location>
        <begin position="78"/>
        <end position="175"/>
    </location>
</feature>
<feature type="region of interest" description="Disordered" evidence="1">
    <location>
        <begin position="1"/>
        <end position="56"/>
    </location>
</feature>
<proteinExistence type="predicted"/>